<dbReference type="Proteomes" id="UP000019335">
    <property type="component" value="Chromosome 3"/>
</dbReference>
<sequence>MIYVHHFNSTRDASFLSEFGPRSAIMSTMRLAFALGLLCVISTIANAFVIPAAKSSSLVNRQYHARYGQQRGVINLDKLAKTRALTVLRESQQGGDNMVGTDVPFELRGFSLATVALGVGALITIGSLAEYLISSGSEGLSGVGFVYGIPILLIGLSLQYAQLNPVPVESTPEADRLFEQKSTPTIQKIKKDVTRHRYGDDAHLDTTVQALGLVMPNKEFPQLQYLTQGVENGELAFSMVFKSDDTPYRLWVEPERIARYETFFGPGVWATVEKVDAERRLVAIKLVTGERPASAQASRPEGESAAPAEPASA</sequence>
<evidence type="ECO:0000313" key="4">
    <source>
        <dbReference type="Proteomes" id="UP000019335"/>
    </source>
</evidence>
<accession>W7U0I9</accession>
<evidence type="ECO:0000313" key="3">
    <source>
        <dbReference type="EMBL" id="EWM29288.1"/>
    </source>
</evidence>
<protein>
    <recommendedName>
        <fullName evidence="5">Thylakoid membrane protein</fullName>
    </recommendedName>
</protein>
<keyword evidence="2" id="KW-0472">Membrane</keyword>
<name>W7U0I9_9STRA</name>
<organism evidence="3 4">
    <name type="scientific">Nannochloropsis gaditana</name>
    <dbReference type="NCBI Taxonomy" id="72520"/>
    <lineage>
        <taxon>Eukaryota</taxon>
        <taxon>Sar</taxon>
        <taxon>Stramenopiles</taxon>
        <taxon>Ochrophyta</taxon>
        <taxon>Eustigmatophyceae</taxon>
        <taxon>Eustigmatales</taxon>
        <taxon>Monodopsidaceae</taxon>
        <taxon>Nannochloropsis</taxon>
    </lineage>
</organism>
<reference evidence="3 4" key="1">
    <citation type="journal article" date="2014" name="Mol. Plant">
        <title>Chromosome Scale Genome Assembly and Transcriptome Profiling of Nannochloropsis gaditana in Nitrogen Depletion.</title>
        <authorList>
            <person name="Corteggiani Carpinelli E."/>
            <person name="Telatin A."/>
            <person name="Vitulo N."/>
            <person name="Forcato C."/>
            <person name="D'Angelo M."/>
            <person name="Schiavon R."/>
            <person name="Vezzi A."/>
            <person name="Giacometti G.M."/>
            <person name="Morosinotto T."/>
            <person name="Valle G."/>
        </authorList>
    </citation>
    <scope>NUCLEOTIDE SEQUENCE [LARGE SCALE GENOMIC DNA]</scope>
    <source>
        <strain evidence="3 4">B-31</strain>
    </source>
</reference>
<keyword evidence="4" id="KW-1185">Reference proteome</keyword>
<dbReference type="Pfam" id="PF11016">
    <property type="entry name" value="DUF2854"/>
    <property type="match status" value="1"/>
</dbReference>
<keyword evidence="2" id="KW-0812">Transmembrane</keyword>
<feature type="compositionally biased region" description="Low complexity" evidence="1">
    <location>
        <begin position="297"/>
        <end position="313"/>
    </location>
</feature>
<evidence type="ECO:0000256" key="2">
    <source>
        <dbReference type="SAM" id="Phobius"/>
    </source>
</evidence>
<keyword evidence="2" id="KW-1133">Transmembrane helix</keyword>
<feature type="transmembrane region" description="Helical" evidence="2">
    <location>
        <begin position="110"/>
        <end position="133"/>
    </location>
</feature>
<proteinExistence type="predicted"/>
<comment type="caution">
    <text evidence="3">The sequence shown here is derived from an EMBL/GenBank/DDBJ whole genome shotgun (WGS) entry which is preliminary data.</text>
</comment>
<dbReference type="AlphaFoldDB" id="W7U0I9"/>
<dbReference type="PANTHER" id="PTHR35551">
    <property type="match status" value="1"/>
</dbReference>
<dbReference type="PANTHER" id="PTHR35551:SF1">
    <property type="entry name" value="ACCLIMATION OF PHOTOSYNTHESIS TO ENVIRONMENT"/>
    <property type="match status" value="1"/>
</dbReference>
<gene>
    <name evidence="3" type="ORF">Naga_100029g26</name>
</gene>
<feature type="region of interest" description="Disordered" evidence="1">
    <location>
        <begin position="290"/>
        <end position="313"/>
    </location>
</feature>
<dbReference type="InterPro" id="IPR021275">
    <property type="entry name" value="DUF2854"/>
</dbReference>
<feature type="transmembrane region" description="Helical" evidence="2">
    <location>
        <begin position="31"/>
        <end position="53"/>
    </location>
</feature>
<evidence type="ECO:0008006" key="5">
    <source>
        <dbReference type="Google" id="ProtNLM"/>
    </source>
</evidence>
<feature type="transmembrane region" description="Helical" evidence="2">
    <location>
        <begin position="140"/>
        <end position="161"/>
    </location>
</feature>
<dbReference type="OrthoDB" id="1882189at2759"/>
<evidence type="ECO:0000256" key="1">
    <source>
        <dbReference type="SAM" id="MobiDB-lite"/>
    </source>
</evidence>
<dbReference type="EMBL" id="AZIL01000174">
    <property type="protein sequence ID" value="EWM29288.1"/>
    <property type="molecule type" value="Genomic_DNA"/>
</dbReference>